<evidence type="ECO:0000313" key="9">
    <source>
        <dbReference type="Proteomes" id="UP000703661"/>
    </source>
</evidence>
<dbReference type="GO" id="GO:1990481">
    <property type="term" value="P:mRNA pseudouridine synthesis"/>
    <property type="evidence" value="ECO:0007669"/>
    <property type="project" value="TreeGrafter"/>
</dbReference>
<comment type="catalytic activity">
    <reaction evidence="1">
        <text>a uridine in mRNA = a pseudouridine in mRNA</text>
        <dbReference type="Rhea" id="RHEA:56644"/>
        <dbReference type="Rhea" id="RHEA-COMP:14658"/>
        <dbReference type="Rhea" id="RHEA-COMP:14659"/>
        <dbReference type="ChEBI" id="CHEBI:65314"/>
        <dbReference type="ChEBI" id="CHEBI:65315"/>
    </reaction>
</comment>
<feature type="domain" description="Pseudouridine synthase II N-terminal" evidence="7">
    <location>
        <begin position="504"/>
        <end position="637"/>
    </location>
</feature>
<evidence type="ECO:0000256" key="3">
    <source>
        <dbReference type="ARBA" id="ARBA00012787"/>
    </source>
</evidence>
<evidence type="ECO:0000259" key="7">
    <source>
        <dbReference type="Pfam" id="PF01509"/>
    </source>
</evidence>
<feature type="region of interest" description="Disordered" evidence="6">
    <location>
        <begin position="247"/>
        <end position="266"/>
    </location>
</feature>
<evidence type="ECO:0000256" key="5">
    <source>
        <dbReference type="ARBA" id="ARBA00023235"/>
    </source>
</evidence>
<dbReference type="GO" id="GO:0006400">
    <property type="term" value="P:tRNA modification"/>
    <property type="evidence" value="ECO:0007669"/>
    <property type="project" value="TreeGrafter"/>
</dbReference>
<evidence type="ECO:0000256" key="4">
    <source>
        <dbReference type="ARBA" id="ARBA00022694"/>
    </source>
</evidence>
<dbReference type="GO" id="GO:0003723">
    <property type="term" value="F:RNA binding"/>
    <property type="evidence" value="ECO:0007669"/>
    <property type="project" value="InterPro"/>
</dbReference>
<dbReference type="EMBL" id="JAAAID010000730">
    <property type="protein sequence ID" value="KAG0014401.1"/>
    <property type="molecule type" value="Genomic_DNA"/>
</dbReference>
<evidence type="ECO:0000256" key="2">
    <source>
        <dbReference type="ARBA" id="ARBA00008999"/>
    </source>
</evidence>
<comment type="caution">
    <text evidence="8">The sequence shown here is derived from an EMBL/GenBank/DDBJ whole genome shotgun (WGS) entry which is preliminary data.</text>
</comment>
<evidence type="ECO:0000313" key="8">
    <source>
        <dbReference type="EMBL" id="KAG0014401.1"/>
    </source>
</evidence>
<dbReference type="InterPro" id="IPR014780">
    <property type="entry name" value="tRNA_psdUridine_synth_TruB"/>
</dbReference>
<dbReference type="Pfam" id="PF01509">
    <property type="entry name" value="TruB_N"/>
    <property type="match status" value="1"/>
</dbReference>
<accession>A0A9P6MVM2</accession>
<dbReference type="EC" id="5.4.99.25" evidence="3"/>
<dbReference type="Gene3D" id="3.30.2350.10">
    <property type="entry name" value="Pseudouridine synthase"/>
    <property type="match status" value="1"/>
</dbReference>
<keyword evidence="9" id="KW-1185">Reference proteome</keyword>
<dbReference type="Proteomes" id="UP000703661">
    <property type="component" value="Unassembled WGS sequence"/>
</dbReference>
<dbReference type="GO" id="GO:0005634">
    <property type="term" value="C:nucleus"/>
    <property type="evidence" value="ECO:0007669"/>
    <property type="project" value="TreeGrafter"/>
</dbReference>
<feature type="region of interest" description="Disordered" evidence="6">
    <location>
        <begin position="299"/>
        <end position="326"/>
    </location>
</feature>
<gene>
    <name evidence="8" type="ORF">BGZ80_010467</name>
</gene>
<feature type="compositionally biased region" description="Low complexity" evidence="6">
    <location>
        <begin position="299"/>
        <end position="310"/>
    </location>
</feature>
<dbReference type="InterPro" id="IPR002501">
    <property type="entry name" value="PsdUridine_synth_N"/>
</dbReference>
<dbReference type="GO" id="GO:0160148">
    <property type="term" value="F:tRNA pseudouridine(55) synthase activity"/>
    <property type="evidence" value="ECO:0007669"/>
    <property type="project" value="UniProtKB-EC"/>
</dbReference>
<dbReference type="AlphaFoldDB" id="A0A9P6MVM2"/>
<comment type="similarity">
    <text evidence="2">Belongs to the pseudouridine synthase TruB family.</text>
</comment>
<feature type="region of interest" description="Disordered" evidence="6">
    <location>
        <begin position="84"/>
        <end position="117"/>
    </location>
</feature>
<keyword evidence="5" id="KW-0413">Isomerase</keyword>
<dbReference type="HAMAP" id="MF_01080">
    <property type="entry name" value="TruB_bact"/>
    <property type="match status" value="1"/>
</dbReference>
<organism evidence="8 9">
    <name type="scientific">Entomortierella chlamydospora</name>
    <dbReference type="NCBI Taxonomy" id="101097"/>
    <lineage>
        <taxon>Eukaryota</taxon>
        <taxon>Fungi</taxon>
        <taxon>Fungi incertae sedis</taxon>
        <taxon>Mucoromycota</taxon>
        <taxon>Mortierellomycotina</taxon>
        <taxon>Mortierellomycetes</taxon>
        <taxon>Mortierellales</taxon>
        <taxon>Mortierellaceae</taxon>
        <taxon>Entomortierella</taxon>
    </lineage>
</organism>
<evidence type="ECO:0000256" key="6">
    <source>
        <dbReference type="SAM" id="MobiDB-lite"/>
    </source>
</evidence>
<protein>
    <recommendedName>
        <fullName evidence="3">tRNA pseudouridine(55) synthase</fullName>
        <ecNumber evidence="3">5.4.99.25</ecNumber>
    </recommendedName>
</protein>
<keyword evidence="4" id="KW-0819">tRNA processing</keyword>
<dbReference type="SUPFAM" id="SSF55120">
    <property type="entry name" value="Pseudouridine synthase"/>
    <property type="match status" value="1"/>
</dbReference>
<dbReference type="InterPro" id="IPR020103">
    <property type="entry name" value="PsdUridine_synth_cat_dom_sf"/>
</dbReference>
<proteinExistence type="inferred from homology"/>
<sequence>MAVTTDTSKNLYLPKIIELVSAAVQALAQNSGATTPRPALTGLLPPLLPRFDKPPELAVLEPANKHEQSITKFDPKELLTTLCPDLGSDRTLPTESARLSSSQSNGGDGTLSSLAPPQVPLDLKSILRKPRSFQTARHQVHVHPRLGPMLQSMHLSHLQLQETQQQHYILQKHTYINLNNAATTPSKTSLGKSTNVHSRPLPTPPIIKHVRWSTHNEVLEIENIDDLILLGYYDDYDGDLGWDYRDESQEYSSSDEDEETEERGLSISDDKEVGQFGGLTLRTKNAPFRDTSPDLAYHQQLQPHSQSPPSTCSDYGFDTESDTSTIDEESEIAEDELIERFENHYDAFGSLSSIAESNQVFEATSDFGCVLKGKAPRLDRREILAEVAARKQNGMGAFARRTGPRRSAIAPRSFEFESSLFRVDTDSSASAATVATIRATTPPKSQSRPHLHLPLTGVFAVNKPTDLTSTTIIDLLQHVCKKNRAHPLVKRVLELDGSKRAKRGLVKIGHGGTLDPLARGVVVIGMGAGCKMLHNMTVSSSKVYIAEARLGFSSTTLDSTGSLVAEGPTDHVTRATLMQTLNAFKGEIKQTPPLYSALNMDGKRLYDYAREGLALPREIPSRKVQIHELELLSFPDDSIPPDPILEQYKFRGNSDTTITTTSPVQNFKTGFQPKRLTNSSVMDPSHVPIPTVPRGLVFHIRVHCSSGTYIRTLIADIAAHLGTVGHMTDLLRVEQSGFKLGGLATLEMEECEDVDRVDQAIQAGNRIQESMEDEHM</sequence>
<reference evidence="8" key="1">
    <citation type="journal article" date="2020" name="Fungal Divers.">
        <title>Resolving the Mortierellaceae phylogeny through synthesis of multi-gene phylogenetics and phylogenomics.</title>
        <authorList>
            <person name="Vandepol N."/>
            <person name="Liber J."/>
            <person name="Desiro A."/>
            <person name="Na H."/>
            <person name="Kennedy M."/>
            <person name="Barry K."/>
            <person name="Grigoriev I.V."/>
            <person name="Miller A.N."/>
            <person name="O'Donnell K."/>
            <person name="Stajich J.E."/>
            <person name="Bonito G."/>
        </authorList>
    </citation>
    <scope>NUCLEOTIDE SEQUENCE</scope>
    <source>
        <strain evidence="8">NRRL 2769</strain>
    </source>
</reference>
<name>A0A9P6MVM2_9FUNG</name>
<dbReference type="PANTHER" id="PTHR13767:SF2">
    <property type="entry name" value="PSEUDOURIDYLATE SYNTHASE TRUB1"/>
    <property type="match status" value="1"/>
</dbReference>
<feature type="compositionally biased region" description="Polar residues" evidence="6">
    <location>
        <begin position="91"/>
        <end position="115"/>
    </location>
</feature>
<feature type="compositionally biased region" description="Acidic residues" evidence="6">
    <location>
        <begin position="317"/>
        <end position="326"/>
    </location>
</feature>
<evidence type="ECO:0000256" key="1">
    <source>
        <dbReference type="ARBA" id="ARBA00001166"/>
    </source>
</evidence>
<dbReference type="PANTHER" id="PTHR13767">
    <property type="entry name" value="TRNA-PSEUDOURIDINE SYNTHASE"/>
    <property type="match status" value="1"/>
</dbReference>